<dbReference type="Pfam" id="PF04345">
    <property type="entry name" value="Chor_lyase"/>
    <property type="match status" value="1"/>
</dbReference>
<evidence type="ECO:0000256" key="1">
    <source>
        <dbReference type="ARBA" id="ARBA00022490"/>
    </source>
</evidence>
<evidence type="ECO:0000256" key="3">
    <source>
        <dbReference type="ARBA" id="ARBA00023239"/>
    </source>
</evidence>
<dbReference type="SUPFAM" id="SSF64288">
    <property type="entry name" value="Chorismate lyase-like"/>
    <property type="match status" value="1"/>
</dbReference>
<protein>
    <recommendedName>
        <fullName evidence="4">Probable chorismate pyruvate-lyase</fullName>
        <shortName evidence="4">CL</shortName>
        <shortName evidence="4">CPL</shortName>
        <ecNumber evidence="4">4.1.3.40</ecNumber>
    </recommendedName>
</protein>
<comment type="similarity">
    <text evidence="4">Belongs to the UbiC family.</text>
</comment>
<dbReference type="EMBL" id="JBBMQS010000008">
    <property type="protein sequence ID" value="MEM5498493.1"/>
    <property type="molecule type" value="Genomic_DNA"/>
</dbReference>
<reference evidence="5 6" key="1">
    <citation type="submission" date="2024-03" db="EMBL/GenBank/DDBJ databases">
        <title>Community enrichment and isolation of bacterial strains for fucoidan degradation.</title>
        <authorList>
            <person name="Sichert A."/>
        </authorList>
    </citation>
    <scope>NUCLEOTIDE SEQUENCE [LARGE SCALE GENOMIC DNA]</scope>
    <source>
        <strain evidence="5 6">AS12</strain>
    </source>
</reference>
<comment type="caution">
    <text evidence="5">The sequence shown here is derived from an EMBL/GenBank/DDBJ whole genome shotgun (WGS) entry which is preliminary data.</text>
</comment>
<feature type="binding site" evidence="4">
    <location>
        <position position="176"/>
    </location>
    <ligand>
        <name>substrate</name>
    </ligand>
</feature>
<organism evidence="5 6">
    <name type="scientific">Paraglaciecola mesophila</name>
    <dbReference type="NCBI Taxonomy" id="197222"/>
    <lineage>
        <taxon>Bacteria</taxon>
        <taxon>Pseudomonadati</taxon>
        <taxon>Pseudomonadota</taxon>
        <taxon>Gammaproteobacteria</taxon>
        <taxon>Alteromonadales</taxon>
        <taxon>Alteromonadaceae</taxon>
        <taxon>Paraglaciecola</taxon>
    </lineage>
</organism>
<comment type="catalytic activity">
    <reaction evidence="4">
        <text>chorismate = 4-hydroxybenzoate + pyruvate</text>
        <dbReference type="Rhea" id="RHEA:16505"/>
        <dbReference type="ChEBI" id="CHEBI:15361"/>
        <dbReference type="ChEBI" id="CHEBI:17879"/>
        <dbReference type="ChEBI" id="CHEBI:29748"/>
        <dbReference type="EC" id="4.1.3.40"/>
    </reaction>
</comment>
<accession>A0ABU9SX84</accession>
<dbReference type="Gene3D" id="3.40.1410.10">
    <property type="entry name" value="Chorismate lyase-like"/>
    <property type="match status" value="1"/>
</dbReference>
<name>A0ABU9SX84_9ALTE</name>
<comment type="caution">
    <text evidence="4">Lacks conserved residue(s) required for the propagation of feature annotation.</text>
</comment>
<dbReference type="HAMAP" id="MF_01632">
    <property type="entry name" value="UbiC"/>
    <property type="match status" value="1"/>
</dbReference>
<dbReference type="Proteomes" id="UP001461163">
    <property type="component" value="Unassembled WGS sequence"/>
</dbReference>
<evidence type="ECO:0000313" key="6">
    <source>
        <dbReference type="Proteomes" id="UP001461163"/>
    </source>
</evidence>
<dbReference type="PANTHER" id="PTHR38683:SF1">
    <property type="entry name" value="CHORISMATE PYRUVATE-LYASE"/>
    <property type="match status" value="1"/>
</dbReference>
<dbReference type="PANTHER" id="PTHR38683">
    <property type="entry name" value="CHORISMATE PYRUVATE-LYASE"/>
    <property type="match status" value="1"/>
</dbReference>
<evidence type="ECO:0000256" key="4">
    <source>
        <dbReference type="HAMAP-Rule" id="MF_01632"/>
    </source>
</evidence>
<feature type="binding site" evidence="4">
    <location>
        <position position="85"/>
    </location>
    <ligand>
        <name>substrate</name>
    </ligand>
</feature>
<feature type="binding site" evidence="4">
    <location>
        <position position="120"/>
    </location>
    <ligand>
        <name>substrate</name>
    </ligand>
</feature>
<keyword evidence="2 4" id="KW-0831">Ubiquinone biosynthesis</keyword>
<dbReference type="InterPro" id="IPR028978">
    <property type="entry name" value="Chorismate_lyase_/UTRA_dom_sf"/>
</dbReference>
<proteinExistence type="inferred from homology"/>
<evidence type="ECO:0000256" key="2">
    <source>
        <dbReference type="ARBA" id="ARBA00022688"/>
    </source>
</evidence>
<dbReference type="RefSeq" id="WP_039987515.1">
    <property type="nucleotide sequence ID" value="NZ_JBBMQS010000008.1"/>
</dbReference>
<gene>
    <name evidence="4" type="primary">ubiC</name>
    <name evidence="5" type="ORF">WNY77_13885</name>
</gene>
<keyword evidence="1 4" id="KW-0963">Cytoplasm</keyword>
<evidence type="ECO:0000313" key="5">
    <source>
        <dbReference type="EMBL" id="MEM5498493.1"/>
    </source>
</evidence>
<dbReference type="InterPro" id="IPR007440">
    <property type="entry name" value="Chorismate--pyruvate_lyase"/>
</dbReference>
<comment type="pathway">
    <text evidence="4">Cofactor biosynthesis; ubiquinone biosynthesis.</text>
</comment>
<comment type="function">
    <text evidence="4">Removes the pyruvyl group from chorismate, with concomitant aromatization of the ring, to provide 4-hydroxybenzoate (4HB) for the ubiquinone pathway.</text>
</comment>
<comment type="subcellular location">
    <subcellularLocation>
        <location evidence="4">Cytoplasm</location>
    </subcellularLocation>
</comment>
<sequence>MQKTISHAFPLCDVTWCNQGQLSIPNAHLESWLLNTGSLTQRLQTQCEHFKVQVVSQRQELATPAEYLELGVSNTSQQKEGWQVREVILHGDHQPWVLARSIIPQALCEADFLDLGDKPLGHLIFNDDRFKRQPFQIMCIQPDEVFLREYGLPPLTDIWGRRSVFRYQQHAMMVAELFLPKAPAYRDSNFDR</sequence>
<keyword evidence="3 4" id="KW-0456">Lyase</keyword>
<dbReference type="EC" id="4.1.3.40" evidence="4"/>
<dbReference type="GO" id="GO:0008813">
    <property type="term" value="F:chorismate lyase activity"/>
    <property type="evidence" value="ECO:0007669"/>
    <property type="project" value="UniProtKB-EC"/>
</dbReference>
<keyword evidence="4" id="KW-0670">Pyruvate</keyword>
<keyword evidence="6" id="KW-1185">Reference proteome</keyword>